<dbReference type="Proteomes" id="UP000007875">
    <property type="component" value="Unassembled WGS sequence"/>
</dbReference>
<dbReference type="Pfam" id="PF14555">
    <property type="entry name" value="UBA_4"/>
    <property type="match status" value="1"/>
</dbReference>
<proteinExistence type="predicted"/>
<dbReference type="GO" id="GO:0005634">
    <property type="term" value="C:nucleus"/>
    <property type="evidence" value="ECO:0007669"/>
    <property type="project" value="TreeGrafter"/>
</dbReference>
<dbReference type="CDD" id="cd14277">
    <property type="entry name" value="UBA_UBP2_like"/>
    <property type="match status" value="1"/>
</dbReference>
<name>H2YR65_CIOSA</name>
<dbReference type="Ensembl" id="ENSCSAVT00000007930.1">
    <property type="protein sequence ID" value="ENSCSAVP00000007825.1"/>
    <property type="gene ID" value="ENSCSAVG00000004680.1"/>
</dbReference>
<evidence type="ECO:0000313" key="6">
    <source>
        <dbReference type="Proteomes" id="UP000007875"/>
    </source>
</evidence>
<reference evidence="5" key="3">
    <citation type="submission" date="2025-09" db="UniProtKB">
        <authorList>
            <consortium name="Ensembl"/>
        </authorList>
    </citation>
    <scope>IDENTIFICATION</scope>
</reference>
<accession>H2YR65</accession>
<dbReference type="STRING" id="51511.ENSCSAVP00000007825"/>
<dbReference type="InterPro" id="IPR051833">
    <property type="entry name" value="TC-DDR_regulator"/>
</dbReference>
<keyword evidence="6" id="KW-1185">Reference proteome</keyword>
<dbReference type="GO" id="GO:0005737">
    <property type="term" value="C:cytoplasm"/>
    <property type="evidence" value="ECO:0007669"/>
    <property type="project" value="UniProtKB-SubCell"/>
</dbReference>
<dbReference type="GeneTree" id="ENSGT00390000003453"/>
<dbReference type="InParanoid" id="H2YR65"/>
<dbReference type="AlphaFoldDB" id="H2YR65"/>
<comment type="subcellular location">
    <subcellularLocation>
        <location evidence="1">Cytoplasm</location>
    </subcellularLocation>
</comment>
<reference evidence="6" key="1">
    <citation type="submission" date="2003-08" db="EMBL/GenBank/DDBJ databases">
        <authorList>
            <person name="Birren B."/>
            <person name="Nusbaum C."/>
            <person name="Abebe A."/>
            <person name="Abouelleil A."/>
            <person name="Adekoya E."/>
            <person name="Ait-zahra M."/>
            <person name="Allen N."/>
            <person name="Allen T."/>
            <person name="An P."/>
            <person name="Anderson M."/>
            <person name="Anderson S."/>
            <person name="Arachchi H."/>
            <person name="Armbruster J."/>
            <person name="Bachantsang P."/>
            <person name="Baldwin J."/>
            <person name="Barry A."/>
            <person name="Bayul T."/>
            <person name="Blitshsteyn B."/>
            <person name="Bloom T."/>
            <person name="Blye J."/>
            <person name="Boguslavskiy L."/>
            <person name="Borowsky M."/>
            <person name="Boukhgalter B."/>
            <person name="Brunache A."/>
            <person name="Butler J."/>
            <person name="Calixte N."/>
            <person name="Calvo S."/>
            <person name="Camarata J."/>
            <person name="Campo K."/>
            <person name="Chang J."/>
            <person name="Cheshatsang Y."/>
            <person name="Citroen M."/>
            <person name="Collymore A."/>
            <person name="Considine T."/>
            <person name="Cook A."/>
            <person name="Cooke P."/>
            <person name="Corum B."/>
            <person name="Cuomo C."/>
            <person name="David R."/>
            <person name="Dawoe T."/>
            <person name="Degray S."/>
            <person name="Dodge S."/>
            <person name="Dooley K."/>
            <person name="Dorje P."/>
            <person name="Dorjee K."/>
            <person name="Dorris L."/>
            <person name="Duffey N."/>
            <person name="Dupes A."/>
            <person name="Elkins T."/>
            <person name="Engels R."/>
            <person name="Erickson J."/>
            <person name="Farina A."/>
            <person name="Faro S."/>
            <person name="Ferreira P."/>
            <person name="Fischer H."/>
            <person name="Fitzgerald M."/>
            <person name="Foley K."/>
            <person name="Gage D."/>
            <person name="Galagan J."/>
            <person name="Gearin G."/>
            <person name="Gnerre S."/>
            <person name="Gnirke A."/>
            <person name="Goyette A."/>
            <person name="Graham J."/>
            <person name="Grandbois E."/>
            <person name="Gyaltsen K."/>
            <person name="Hafez N."/>
            <person name="Hagopian D."/>
            <person name="Hagos B."/>
            <person name="Hall J."/>
            <person name="Hatcher B."/>
            <person name="Heller A."/>
            <person name="Higgins H."/>
            <person name="Honan T."/>
            <person name="Horn A."/>
            <person name="Houde N."/>
            <person name="Hughes L."/>
            <person name="Hulme W."/>
            <person name="Husby E."/>
            <person name="Iliev I."/>
            <person name="Jaffe D."/>
            <person name="Jones C."/>
            <person name="Kamal M."/>
            <person name="Kamat A."/>
            <person name="Kamvysselis M."/>
            <person name="Karlsson E."/>
            <person name="Kells C."/>
            <person name="Kieu A."/>
            <person name="Kisner P."/>
            <person name="Kodira C."/>
            <person name="Kulbokas E."/>
            <person name="Labutti K."/>
            <person name="Lama D."/>
            <person name="Landers T."/>
            <person name="Leger J."/>
            <person name="Levine S."/>
            <person name="Lewis D."/>
            <person name="Lewis T."/>
            <person name="Lindblad-toh K."/>
            <person name="Liu X."/>
            <person name="Lokyitsang T."/>
            <person name="Lokyitsang Y."/>
            <person name="Lucien O."/>
            <person name="Lui A."/>
            <person name="Ma L.J."/>
            <person name="Mabbitt R."/>
            <person name="Macdonald J."/>
            <person name="Maclean C."/>
            <person name="Major J."/>
            <person name="Manning J."/>
            <person name="Marabella R."/>
            <person name="Maru K."/>
            <person name="Matthews C."/>
            <person name="Mauceli E."/>
            <person name="Mccarthy M."/>
            <person name="Mcdonough S."/>
            <person name="Mcghee T."/>
            <person name="Meldrim J."/>
            <person name="Meneus L."/>
            <person name="Mesirov J."/>
            <person name="Mihalev A."/>
            <person name="Mihova T."/>
            <person name="Mikkelsen T."/>
            <person name="Mlenga V."/>
            <person name="Moru K."/>
            <person name="Mozes J."/>
            <person name="Mulrain L."/>
            <person name="Munson G."/>
            <person name="Naylor J."/>
            <person name="Newes C."/>
            <person name="Nguyen C."/>
            <person name="Nguyen N."/>
            <person name="Nguyen T."/>
            <person name="Nicol R."/>
            <person name="Nielsen C."/>
            <person name="Nizzari M."/>
            <person name="Norbu C."/>
            <person name="Norbu N."/>
            <person name="O'donnell P."/>
            <person name="Okoawo O."/>
            <person name="O'leary S."/>
            <person name="Omotosho B."/>
            <person name="O'neill K."/>
            <person name="Osman S."/>
            <person name="Parker S."/>
            <person name="Perrin D."/>
            <person name="Phunkhang P."/>
            <person name="Piqani B."/>
            <person name="Purcell S."/>
            <person name="Rachupka T."/>
            <person name="Ramasamy U."/>
            <person name="Rameau R."/>
            <person name="Ray V."/>
            <person name="Raymond C."/>
            <person name="Retta R."/>
            <person name="Richardson S."/>
            <person name="Rise C."/>
            <person name="Rodriguez J."/>
            <person name="Rogers J."/>
            <person name="Rogov P."/>
            <person name="Rutman M."/>
            <person name="Schupbach R."/>
            <person name="Seaman C."/>
            <person name="Settipalli S."/>
            <person name="Sharpe T."/>
            <person name="Sheridan J."/>
            <person name="Sherpa N."/>
            <person name="Shi J."/>
            <person name="Smirnov S."/>
            <person name="Smith C."/>
            <person name="Sougnez C."/>
            <person name="Spencer B."/>
            <person name="Stalker J."/>
            <person name="Stange-thomann N."/>
            <person name="Stavropoulos S."/>
            <person name="Stetson K."/>
            <person name="Stone C."/>
            <person name="Stone S."/>
            <person name="Stubbs M."/>
            <person name="Talamas J."/>
            <person name="Tchuinga P."/>
            <person name="Tenzing P."/>
            <person name="Tesfaye S."/>
            <person name="Theodore J."/>
            <person name="Thoulutsang Y."/>
            <person name="Topham K."/>
            <person name="Towey S."/>
            <person name="Tsamla T."/>
            <person name="Tsomo N."/>
            <person name="Vallee D."/>
            <person name="Vassiliev H."/>
            <person name="Venkataraman V."/>
            <person name="Vinson J."/>
            <person name="Vo A."/>
            <person name="Wade C."/>
            <person name="Wang S."/>
            <person name="Wangchuk T."/>
            <person name="Wangdi T."/>
            <person name="Whittaker C."/>
            <person name="Wilkinson J."/>
            <person name="Wu Y."/>
            <person name="Wyman D."/>
            <person name="Yadav S."/>
            <person name="Yang S."/>
            <person name="Yang X."/>
            <person name="Yeager S."/>
            <person name="Yee E."/>
            <person name="Young G."/>
            <person name="Zainoun J."/>
            <person name="Zembeck L."/>
            <person name="Zimmer A."/>
            <person name="Zody M."/>
            <person name="Lander E."/>
        </authorList>
    </citation>
    <scope>NUCLEOTIDE SEQUENCE [LARGE SCALE GENOMIC DNA]</scope>
</reference>
<dbReference type="InterPro" id="IPR009060">
    <property type="entry name" value="UBA-like_sf"/>
</dbReference>
<feature type="compositionally biased region" description="Polar residues" evidence="4">
    <location>
        <begin position="16"/>
        <end position="27"/>
    </location>
</feature>
<keyword evidence="3" id="KW-0597">Phosphoprotein</keyword>
<dbReference type="SUPFAM" id="SSF46934">
    <property type="entry name" value="UBA-like"/>
    <property type="match status" value="1"/>
</dbReference>
<evidence type="ECO:0000313" key="5">
    <source>
        <dbReference type="Ensembl" id="ENSCSAVP00000007825.1"/>
    </source>
</evidence>
<dbReference type="OMA" id="TNEWETA"/>
<dbReference type="Gene3D" id="1.10.8.10">
    <property type="entry name" value="DNA helicase RuvA subunit, C-terminal domain"/>
    <property type="match status" value="1"/>
</dbReference>
<evidence type="ECO:0008006" key="7">
    <source>
        <dbReference type="Google" id="ProtNLM"/>
    </source>
</evidence>
<organism evidence="5 6">
    <name type="scientific">Ciona savignyi</name>
    <name type="common">Pacific transparent sea squirt</name>
    <dbReference type="NCBI Taxonomy" id="51511"/>
    <lineage>
        <taxon>Eukaryota</taxon>
        <taxon>Metazoa</taxon>
        <taxon>Chordata</taxon>
        <taxon>Tunicata</taxon>
        <taxon>Ascidiacea</taxon>
        <taxon>Phlebobranchia</taxon>
        <taxon>Cionidae</taxon>
        <taxon>Ciona</taxon>
    </lineage>
</organism>
<protein>
    <recommendedName>
        <fullName evidence="7">UBA domain-containing protein</fullName>
    </recommendedName>
</protein>
<feature type="region of interest" description="Disordered" evidence="4">
    <location>
        <begin position="1"/>
        <end position="30"/>
    </location>
</feature>
<evidence type="ECO:0000256" key="1">
    <source>
        <dbReference type="ARBA" id="ARBA00004496"/>
    </source>
</evidence>
<evidence type="ECO:0000256" key="2">
    <source>
        <dbReference type="ARBA" id="ARBA00022490"/>
    </source>
</evidence>
<evidence type="ECO:0000256" key="4">
    <source>
        <dbReference type="SAM" id="MobiDB-lite"/>
    </source>
</evidence>
<dbReference type="PANTHER" id="PTHR16308:SF13">
    <property type="entry name" value="PROTEIN LINGERER"/>
    <property type="match status" value="1"/>
</dbReference>
<feature type="region of interest" description="Disordered" evidence="4">
    <location>
        <begin position="90"/>
        <end position="148"/>
    </location>
</feature>
<reference evidence="5" key="2">
    <citation type="submission" date="2025-08" db="UniProtKB">
        <authorList>
            <consortium name="Ensembl"/>
        </authorList>
    </citation>
    <scope>IDENTIFICATION</scope>
</reference>
<evidence type="ECO:0000256" key="3">
    <source>
        <dbReference type="ARBA" id="ARBA00022553"/>
    </source>
</evidence>
<keyword evidence="2" id="KW-0963">Cytoplasm</keyword>
<dbReference type="HOGENOM" id="CLU_1762898_0_0_1"/>
<sequence length="148" mass="16234">MSVVSSGRTQRKDKSSSLNTMKNSQVAKATADQIRLAQMISNSGRDDDIEMHNNVAKIIEITGASEDNARTALYDANNDTNRAIELILEGGSLNQTNEWETATRKKGKNVQTSGQGVDSFDDDSKDDPQTQQNNRDSDNRGRGRGKSK</sequence>
<dbReference type="PANTHER" id="PTHR16308">
    <property type="entry name" value="UBIQUITIN ASSOCIATED PROTEIN 2-LIKE/LINGERER"/>
    <property type="match status" value="1"/>
</dbReference>